<organism evidence="7 8">
    <name type="scientific">Acidicapsa dinghuensis</name>
    <dbReference type="NCBI Taxonomy" id="2218256"/>
    <lineage>
        <taxon>Bacteria</taxon>
        <taxon>Pseudomonadati</taxon>
        <taxon>Acidobacteriota</taxon>
        <taxon>Terriglobia</taxon>
        <taxon>Terriglobales</taxon>
        <taxon>Acidobacteriaceae</taxon>
        <taxon>Acidicapsa</taxon>
    </lineage>
</organism>
<feature type="domain" description="HTH tetR-type" evidence="6">
    <location>
        <begin position="7"/>
        <end position="67"/>
    </location>
</feature>
<sequence length="213" mass="24220">MARPRSQDAHEKVLRAAMELFAERGIEATSMDSISQASGVSKATIYNHWVNKEALLIEVMLYLNGLDRECTEVDTGDLCNDVAFILSRRPPDQFDSTRDRIMPSLIAYSALHPEFGEAWRHRVMERPRESLRKILRKGIQRGIFSANLNLEHSMALLLGPTLYMHIFHRNNYSKTEDIGPEIASAFWRAFSVENTPPSPKPRRSRSTPAAARP</sequence>
<evidence type="ECO:0000256" key="2">
    <source>
        <dbReference type="ARBA" id="ARBA00023125"/>
    </source>
</evidence>
<dbReference type="InterPro" id="IPR036271">
    <property type="entry name" value="Tet_transcr_reg_TetR-rel_C_sf"/>
</dbReference>
<keyword evidence="8" id="KW-1185">Reference proteome</keyword>
<reference evidence="8" key="1">
    <citation type="journal article" date="2019" name="Int. J. Syst. Evol. Microbiol.">
        <title>The Global Catalogue of Microorganisms (GCM) 10K type strain sequencing project: providing services to taxonomists for standard genome sequencing and annotation.</title>
        <authorList>
            <consortium name="The Broad Institute Genomics Platform"/>
            <consortium name="The Broad Institute Genome Sequencing Center for Infectious Disease"/>
            <person name="Wu L."/>
            <person name="Ma J."/>
        </authorList>
    </citation>
    <scope>NUCLEOTIDE SEQUENCE [LARGE SCALE GENOMIC DNA]</scope>
    <source>
        <strain evidence="8">JCM 4087</strain>
    </source>
</reference>
<dbReference type="Gene3D" id="1.10.357.10">
    <property type="entry name" value="Tetracycline Repressor, domain 2"/>
    <property type="match status" value="1"/>
</dbReference>
<protein>
    <submittedName>
        <fullName evidence="7">TetR/AcrR family transcriptional regulator</fullName>
    </submittedName>
</protein>
<name>A0ABW1EL35_9BACT</name>
<dbReference type="Gene3D" id="1.10.10.60">
    <property type="entry name" value="Homeodomain-like"/>
    <property type="match status" value="1"/>
</dbReference>
<dbReference type="InterPro" id="IPR050109">
    <property type="entry name" value="HTH-type_TetR-like_transc_reg"/>
</dbReference>
<comment type="caution">
    <text evidence="7">The sequence shown here is derived from an EMBL/GenBank/DDBJ whole genome shotgun (WGS) entry which is preliminary data.</text>
</comment>
<dbReference type="Proteomes" id="UP001596091">
    <property type="component" value="Unassembled WGS sequence"/>
</dbReference>
<dbReference type="InterPro" id="IPR009057">
    <property type="entry name" value="Homeodomain-like_sf"/>
</dbReference>
<evidence type="ECO:0000259" key="6">
    <source>
        <dbReference type="PROSITE" id="PS50977"/>
    </source>
</evidence>
<proteinExistence type="predicted"/>
<dbReference type="PANTHER" id="PTHR30055">
    <property type="entry name" value="HTH-TYPE TRANSCRIPTIONAL REGULATOR RUTR"/>
    <property type="match status" value="1"/>
</dbReference>
<dbReference type="Pfam" id="PF00440">
    <property type="entry name" value="TetR_N"/>
    <property type="match status" value="1"/>
</dbReference>
<keyword evidence="3" id="KW-0804">Transcription</keyword>
<dbReference type="RefSeq" id="WP_263333229.1">
    <property type="nucleotide sequence ID" value="NZ_JAGSYH010000001.1"/>
</dbReference>
<dbReference type="InterPro" id="IPR001647">
    <property type="entry name" value="HTH_TetR"/>
</dbReference>
<evidence type="ECO:0000256" key="3">
    <source>
        <dbReference type="ARBA" id="ARBA00023163"/>
    </source>
</evidence>
<evidence type="ECO:0000256" key="4">
    <source>
        <dbReference type="PROSITE-ProRule" id="PRU00335"/>
    </source>
</evidence>
<keyword evidence="1" id="KW-0805">Transcription regulation</keyword>
<dbReference type="EMBL" id="JBHSPH010000010">
    <property type="protein sequence ID" value="MFC5864452.1"/>
    <property type="molecule type" value="Genomic_DNA"/>
</dbReference>
<dbReference type="InterPro" id="IPR011075">
    <property type="entry name" value="TetR_C"/>
</dbReference>
<dbReference type="InterPro" id="IPR023772">
    <property type="entry name" value="DNA-bd_HTH_TetR-type_CS"/>
</dbReference>
<dbReference type="SUPFAM" id="SSF48498">
    <property type="entry name" value="Tetracyclin repressor-like, C-terminal domain"/>
    <property type="match status" value="1"/>
</dbReference>
<dbReference type="SUPFAM" id="SSF46689">
    <property type="entry name" value="Homeodomain-like"/>
    <property type="match status" value="1"/>
</dbReference>
<evidence type="ECO:0000256" key="5">
    <source>
        <dbReference type="SAM" id="MobiDB-lite"/>
    </source>
</evidence>
<dbReference type="PRINTS" id="PR00455">
    <property type="entry name" value="HTHTETR"/>
</dbReference>
<evidence type="ECO:0000313" key="8">
    <source>
        <dbReference type="Proteomes" id="UP001596091"/>
    </source>
</evidence>
<accession>A0ABW1EL35</accession>
<gene>
    <name evidence="7" type="ORF">ACFPT7_19250</name>
</gene>
<dbReference type="PROSITE" id="PS01081">
    <property type="entry name" value="HTH_TETR_1"/>
    <property type="match status" value="1"/>
</dbReference>
<dbReference type="PROSITE" id="PS50977">
    <property type="entry name" value="HTH_TETR_2"/>
    <property type="match status" value="1"/>
</dbReference>
<feature type="region of interest" description="Disordered" evidence="5">
    <location>
        <begin position="193"/>
        <end position="213"/>
    </location>
</feature>
<feature type="DNA-binding region" description="H-T-H motif" evidence="4">
    <location>
        <begin position="30"/>
        <end position="49"/>
    </location>
</feature>
<evidence type="ECO:0000313" key="7">
    <source>
        <dbReference type="EMBL" id="MFC5864452.1"/>
    </source>
</evidence>
<evidence type="ECO:0000256" key="1">
    <source>
        <dbReference type="ARBA" id="ARBA00023015"/>
    </source>
</evidence>
<dbReference type="PANTHER" id="PTHR30055:SF148">
    <property type="entry name" value="TETR-FAMILY TRANSCRIPTIONAL REGULATOR"/>
    <property type="match status" value="1"/>
</dbReference>
<keyword evidence="2 4" id="KW-0238">DNA-binding</keyword>
<dbReference type="Pfam" id="PF16859">
    <property type="entry name" value="TetR_C_11"/>
    <property type="match status" value="1"/>
</dbReference>